<organism evidence="1 2">
    <name type="scientific">Racocetra persica</name>
    <dbReference type="NCBI Taxonomy" id="160502"/>
    <lineage>
        <taxon>Eukaryota</taxon>
        <taxon>Fungi</taxon>
        <taxon>Fungi incertae sedis</taxon>
        <taxon>Mucoromycota</taxon>
        <taxon>Glomeromycotina</taxon>
        <taxon>Glomeromycetes</taxon>
        <taxon>Diversisporales</taxon>
        <taxon>Gigasporaceae</taxon>
        <taxon>Racocetra</taxon>
    </lineage>
</organism>
<sequence length="82" mass="9610">QYINICPMEFKRTPNPNITTNHIAENNLLFLIQEQYTESNLPITATFRKMTIEVAATIRLPTHKNNLVCVDMFYRQEDKVPL</sequence>
<accession>A0ACA9SVY2</accession>
<evidence type="ECO:0000313" key="2">
    <source>
        <dbReference type="Proteomes" id="UP000789920"/>
    </source>
</evidence>
<dbReference type="EMBL" id="CAJVQC010165411">
    <property type="protein sequence ID" value="CAG8849415.1"/>
    <property type="molecule type" value="Genomic_DNA"/>
</dbReference>
<gene>
    <name evidence="1" type="ORF">RPERSI_LOCUS35579</name>
</gene>
<feature type="non-terminal residue" evidence="1">
    <location>
        <position position="82"/>
    </location>
</feature>
<dbReference type="Proteomes" id="UP000789920">
    <property type="component" value="Unassembled WGS sequence"/>
</dbReference>
<reference evidence="1" key="1">
    <citation type="submission" date="2021-06" db="EMBL/GenBank/DDBJ databases">
        <authorList>
            <person name="Kallberg Y."/>
            <person name="Tangrot J."/>
            <person name="Rosling A."/>
        </authorList>
    </citation>
    <scope>NUCLEOTIDE SEQUENCE</scope>
    <source>
        <strain evidence="1">MA461A</strain>
    </source>
</reference>
<evidence type="ECO:0000313" key="1">
    <source>
        <dbReference type="EMBL" id="CAG8849415.1"/>
    </source>
</evidence>
<name>A0ACA9SVY2_9GLOM</name>
<keyword evidence="2" id="KW-1185">Reference proteome</keyword>
<feature type="non-terminal residue" evidence="1">
    <location>
        <position position="1"/>
    </location>
</feature>
<proteinExistence type="predicted"/>
<protein>
    <submittedName>
        <fullName evidence="1">8006_t:CDS:1</fullName>
    </submittedName>
</protein>
<comment type="caution">
    <text evidence="1">The sequence shown here is derived from an EMBL/GenBank/DDBJ whole genome shotgun (WGS) entry which is preliminary data.</text>
</comment>